<evidence type="ECO:0000256" key="3">
    <source>
        <dbReference type="ARBA" id="ARBA00022898"/>
    </source>
</evidence>
<dbReference type="Pfam" id="PF01174">
    <property type="entry name" value="SNO"/>
    <property type="match status" value="1"/>
</dbReference>
<dbReference type="AlphaFoldDB" id="A0A0K2SIN2"/>
<feature type="active site" description="Charge relay system" evidence="10 11">
    <location>
        <position position="171"/>
    </location>
</feature>
<keyword evidence="4 10" id="KW-0315">Glutamine amidotransferase</keyword>
<dbReference type="GO" id="GO:1903600">
    <property type="term" value="C:glutaminase complex"/>
    <property type="evidence" value="ECO:0007669"/>
    <property type="project" value="TreeGrafter"/>
</dbReference>
<evidence type="ECO:0000256" key="12">
    <source>
        <dbReference type="PIRSR" id="PIRSR005639-2"/>
    </source>
</evidence>
<comment type="catalytic activity">
    <reaction evidence="6 10">
        <text>aldehydo-D-ribose 5-phosphate + D-glyceraldehyde 3-phosphate + L-glutamine = pyridoxal 5'-phosphate + L-glutamate + phosphate + 3 H2O + H(+)</text>
        <dbReference type="Rhea" id="RHEA:31507"/>
        <dbReference type="ChEBI" id="CHEBI:15377"/>
        <dbReference type="ChEBI" id="CHEBI:15378"/>
        <dbReference type="ChEBI" id="CHEBI:29985"/>
        <dbReference type="ChEBI" id="CHEBI:43474"/>
        <dbReference type="ChEBI" id="CHEBI:58273"/>
        <dbReference type="ChEBI" id="CHEBI:58359"/>
        <dbReference type="ChEBI" id="CHEBI:59776"/>
        <dbReference type="ChEBI" id="CHEBI:597326"/>
        <dbReference type="EC" id="4.3.3.6"/>
    </reaction>
</comment>
<dbReference type="NCBIfam" id="TIGR03800">
    <property type="entry name" value="PLP_synth_Pdx2"/>
    <property type="match status" value="1"/>
</dbReference>
<proteinExistence type="inferred from homology"/>
<dbReference type="Proteomes" id="UP000065807">
    <property type="component" value="Chromosome"/>
</dbReference>
<evidence type="ECO:0000256" key="10">
    <source>
        <dbReference type="HAMAP-Rule" id="MF_01615"/>
    </source>
</evidence>
<dbReference type="FunFam" id="3.40.50.880:FF:000010">
    <property type="entry name" value="uncharacterized protein LOC100176842 isoform X2"/>
    <property type="match status" value="1"/>
</dbReference>
<evidence type="ECO:0000256" key="9">
    <source>
        <dbReference type="ARBA" id="ARBA00064749"/>
    </source>
</evidence>
<dbReference type="InterPro" id="IPR002161">
    <property type="entry name" value="PdxT/SNO"/>
</dbReference>
<comment type="subunit">
    <text evidence="9 10">In the presence of PdxS, forms a dodecamer of heterodimers. Only shows activity in the heterodimer.</text>
</comment>
<dbReference type="SUPFAM" id="SSF52317">
    <property type="entry name" value="Class I glutamine amidotransferase-like"/>
    <property type="match status" value="1"/>
</dbReference>
<comment type="catalytic activity">
    <reaction evidence="7 10">
        <text>L-glutamine + H2O = L-glutamate + NH4(+)</text>
        <dbReference type="Rhea" id="RHEA:15889"/>
        <dbReference type="ChEBI" id="CHEBI:15377"/>
        <dbReference type="ChEBI" id="CHEBI:28938"/>
        <dbReference type="ChEBI" id="CHEBI:29985"/>
        <dbReference type="ChEBI" id="CHEBI:58359"/>
        <dbReference type="EC" id="3.5.1.2"/>
    </reaction>
</comment>
<dbReference type="GO" id="GO:0005829">
    <property type="term" value="C:cytosol"/>
    <property type="evidence" value="ECO:0007669"/>
    <property type="project" value="TreeGrafter"/>
</dbReference>
<sequence length="201" mass="21327">MGVLALQGSVGEHLAHLRAAGAEAVPVRSPSVLEGLAGLILPGGESTAHERLGRRDGWPEALRAFAAEGGALYGTCAGMILLSDGIEPPDPRDPRALGLLPLRVSRNAYGRQVASFEAPLEIPVLGPEPFPGVFIRAPRVAWVGDGVEVLARHAEEPVLVRRGRLLAGSFHPELTPDLRLHRLFVEMAMGREGRTPVARAG</sequence>
<dbReference type="GO" id="GO:0004359">
    <property type="term" value="F:glutaminase activity"/>
    <property type="evidence" value="ECO:0007669"/>
    <property type="project" value="UniProtKB-UniRule"/>
</dbReference>
<protein>
    <recommendedName>
        <fullName evidence="10">Pyridoxal 5'-phosphate synthase subunit PdxT</fullName>
        <ecNumber evidence="10">4.3.3.6</ecNumber>
    </recommendedName>
    <alternativeName>
        <fullName evidence="10">Pdx2</fullName>
    </alternativeName>
    <alternativeName>
        <fullName evidence="10">Pyridoxal 5'-phosphate synthase glutaminase subunit</fullName>
        <ecNumber evidence="10">3.5.1.2</ecNumber>
    </alternativeName>
</protein>
<feature type="active site" description="Charge relay system" evidence="10 11">
    <location>
        <position position="173"/>
    </location>
</feature>
<evidence type="ECO:0000256" key="4">
    <source>
        <dbReference type="ARBA" id="ARBA00022962"/>
    </source>
</evidence>
<comment type="similarity">
    <text evidence="1 10">Belongs to the glutaminase PdxT/SNO family.</text>
</comment>
<dbReference type="Gene3D" id="3.40.50.880">
    <property type="match status" value="1"/>
</dbReference>
<dbReference type="PROSITE" id="PS51273">
    <property type="entry name" value="GATASE_TYPE_1"/>
    <property type="match status" value="1"/>
</dbReference>
<feature type="binding site" evidence="10 12">
    <location>
        <begin position="135"/>
        <end position="136"/>
    </location>
    <ligand>
        <name>L-glutamine</name>
        <dbReference type="ChEBI" id="CHEBI:58359"/>
    </ligand>
</feature>
<dbReference type="PATRIC" id="fig|1555112.3.peg.1141"/>
<evidence type="ECO:0000256" key="11">
    <source>
        <dbReference type="PIRSR" id="PIRSR005639-1"/>
    </source>
</evidence>
<dbReference type="InterPro" id="IPR021196">
    <property type="entry name" value="PdxT/SNO_CS"/>
</dbReference>
<dbReference type="EC" id="3.5.1.2" evidence="10"/>
<dbReference type="GO" id="GO:0036381">
    <property type="term" value="F:pyridoxal 5'-phosphate synthase (glutamine hydrolysing) activity"/>
    <property type="evidence" value="ECO:0007669"/>
    <property type="project" value="UniProtKB-UniRule"/>
</dbReference>
<feature type="binding site" evidence="10 12">
    <location>
        <position position="106"/>
    </location>
    <ligand>
        <name>L-glutamine</name>
        <dbReference type="ChEBI" id="CHEBI:58359"/>
    </ligand>
</feature>
<dbReference type="KEGG" id="lpil:LIP_1093"/>
<gene>
    <name evidence="10" type="primary">pdxT</name>
    <name evidence="13" type="ORF">LIP_1093</name>
</gene>
<keyword evidence="14" id="KW-1185">Reference proteome</keyword>
<evidence type="ECO:0000256" key="1">
    <source>
        <dbReference type="ARBA" id="ARBA00008345"/>
    </source>
</evidence>
<dbReference type="GO" id="GO:0008614">
    <property type="term" value="P:pyridoxine metabolic process"/>
    <property type="evidence" value="ECO:0007669"/>
    <property type="project" value="TreeGrafter"/>
</dbReference>
<keyword evidence="13" id="KW-0808">Transferase</keyword>
<organism evidence="13 14">
    <name type="scientific">Limnochorda pilosa</name>
    <dbReference type="NCBI Taxonomy" id="1555112"/>
    <lineage>
        <taxon>Bacteria</taxon>
        <taxon>Bacillati</taxon>
        <taxon>Bacillota</taxon>
        <taxon>Limnochordia</taxon>
        <taxon>Limnochordales</taxon>
        <taxon>Limnochordaceae</taxon>
        <taxon>Limnochorda</taxon>
    </lineage>
</organism>
<dbReference type="UniPathway" id="UPA00245"/>
<dbReference type="PROSITE" id="PS51130">
    <property type="entry name" value="PDXT_SNO_2"/>
    <property type="match status" value="1"/>
</dbReference>
<keyword evidence="5 10" id="KW-0456">Lyase</keyword>
<evidence type="ECO:0000256" key="8">
    <source>
        <dbReference type="ARBA" id="ARBA00054599"/>
    </source>
</evidence>
<dbReference type="PROSITE" id="PS01236">
    <property type="entry name" value="PDXT_SNO_1"/>
    <property type="match status" value="1"/>
</dbReference>
<reference evidence="14" key="2">
    <citation type="journal article" date="2016" name="Int. J. Syst. Evol. Microbiol.">
        <title>Complete genome sequence and cell structure of Limnochorda pilosa, a Gram-negative spore-former within the phylum Firmicutes.</title>
        <authorList>
            <person name="Watanabe M."/>
            <person name="Kojima H."/>
            <person name="Fukui M."/>
        </authorList>
    </citation>
    <scope>NUCLEOTIDE SEQUENCE [LARGE SCALE GENOMIC DNA]</scope>
    <source>
        <strain evidence="14">HC45</strain>
    </source>
</reference>
<evidence type="ECO:0000256" key="5">
    <source>
        <dbReference type="ARBA" id="ARBA00023239"/>
    </source>
</evidence>
<dbReference type="STRING" id="1555112.LIP_1093"/>
<feature type="active site" description="Nucleophile" evidence="10 11">
    <location>
        <position position="76"/>
    </location>
</feature>
<evidence type="ECO:0000256" key="2">
    <source>
        <dbReference type="ARBA" id="ARBA00022801"/>
    </source>
</evidence>
<comment type="function">
    <text evidence="8 10">Catalyzes the hydrolysis of glutamine to glutamate and ammonia as part of the biosynthesis of pyridoxal 5'-phosphate. The resulting ammonia molecule is channeled to the active site of PdxS.</text>
</comment>
<evidence type="ECO:0000256" key="6">
    <source>
        <dbReference type="ARBA" id="ARBA00047992"/>
    </source>
</evidence>
<dbReference type="GO" id="GO:0006543">
    <property type="term" value="P:L-glutamine catabolic process"/>
    <property type="evidence" value="ECO:0007669"/>
    <property type="project" value="UniProtKB-UniRule"/>
</dbReference>
<dbReference type="GO" id="GO:0042823">
    <property type="term" value="P:pyridoxal phosphate biosynthetic process"/>
    <property type="evidence" value="ECO:0007669"/>
    <property type="project" value="UniProtKB-UniRule"/>
</dbReference>
<dbReference type="InterPro" id="IPR029062">
    <property type="entry name" value="Class_I_gatase-like"/>
</dbReference>
<dbReference type="HAMAP" id="MF_01615">
    <property type="entry name" value="PdxT"/>
    <property type="match status" value="1"/>
</dbReference>
<keyword evidence="3 10" id="KW-0663">Pyridoxal phosphate</keyword>
<evidence type="ECO:0000256" key="7">
    <source>
        <dbReference type="ARBA" id="ARBA00049534"/>
    </source>
</evidence>
<dbReference type="EMBL" id="AP014924">
    <property type="protein sequence ID" value="BAS26950.1"/>
    <property type="molecule type" value="Genomic_DNA"/>
</dbReference>
<evidence type="ECO:0000313" key="13">
    <source>
        <dbReference type="EMBL" id="BAS26950.1"/>
    </source>
</evidence>
<feature type="binding site" evidence="10 12">
    <location>
        <begin position="44"/>
        <end position="46"/>
    </location>
    <ligand>
        <name>L-glutamine</name>
        <dbReference type="ChEBI" id="CHEBI:58359"/>
    </ligand>
</feature>
<comment type="pathway">
    <text evidence="10">Cofactor biosynthesis; pyridoxal 5'-phosphate biosynthesis.</text>
</comment>
<dbReference type="PANTHER" id="PTHR31559">
    <property type="entry name" value="PYRIDOXAL 5'-PHOSPHATE SYNTHASE SUBUNIT SNO"/>
    <property type="match status" value="1"/>
</dbReference>
<accession>A0A0K2SIN2</accession>
<name>A0A0K2SIN2_LIMPI</name>
<reference evidence="14" key="1">
    <citation type="submission" date="2015-07" db="EMBL/GenBank/DDBJ databases">
        <title>Complete genome sequence and phylogenetic analysis of Limnochorda pilosa.</title>
        <authorList>
            <person name="Watanabe M."/>
            <person name="Kojima H."/>
            <person name="Fukui M."/>
        </authorList>
    </citation>
    <scope>NUCLEOTIDE SEQUENCE [LARGE SCALE GENOMIC DNA]</scope>
    <source>
        <strain evidence="14">HC45</strain>
    </source>
</reference>
<dbReference type="GO" id="GO:0016740">
    <property type="term" value="F:transferase activity"/>
    <property type="evidence" value="ECO:0007669"/>
    <property type="project" value="UniProtKB-KW"/>
</dbReference>
<dbReference type="EC" id="4.3.3.6" evidence="10"/>
<dbReference type="PANTHER" id="PTHR31559:SF0">
    <property type="entry name" value="PYRIDOXAL 5'-PHOSPHATE SYNTHASE SUBUNIT SNO1-RELATED"/>
    <property type="match status" value="1"/>
</dbReference>
<dbReference type="PIRSF" id="PIRSF005639">
    <property type="entry name" value="Glut_amidoT_SNO"/>
    <property type="match status" value="1"/>
</dbReference>
<dbReference type="PROSITE" id="PS51274">
    <property type="entry name" value="GATASE_COBBQ"/>
    <property type="match status" value="1"/>
</dbReference>
<dbReference type="CDD" id="cd01749">
    <property type="entry name" value="GATase1_PB"/>
    <property type="match status" value="1"/>
</dbReference>
<keyword evidence="2 10" id="KW-0378">Hydrolase</keyword>
<evidence type="ECO:0000313" key="14">
    <source>
        <dbReference type="Proteomes" id="UP000065807"/>
    </source>
</evidence>